<proteinExistence type="predicted"/>
<gene>
    <name evidence="1" type="ORF">RRG08_025447</name>
</gene>
<comment type="caution">
    <text evidence="1">The sequence shown here is derived from an EMBL/GenBank/DDBJ whole genome shotgun (WGS) entry which is preliminary data.</text>
</comment>
<name>A0AAE0YDV2_9GAST</name>
<evidence type="ECO:0000313" key="2">
    <source>
        <dbReference type="Proteomes" id="UP001283361"/>
    </source>
</evidence>
<organism evidence="1 2">
    <name type="scientific">Elysia crispata</name>
    <name type="common">lettuce slug</name>
    <dbReference type="NCBI Taxonomy" id="231223"/>
    <lineage>
        <taxon>Eukaryota</taxon>
        <taxon>Metazoa</taxon>
        <taxon>Spiralia</taxon>
        <taxon>Lophotrochozoa</taxon>
        <taxon>Mollusca</taxon>
        <taxon>Gastropoda</taxon>
        <taxon>Heterobranchia</taxon>
        <taxon>Euthyneura</taxon>
        <taxon>Panpulmonata</taxon>
        <taxon>Sacoglossa</taxon>
        <taxon>Placobranchoidea</taxon>
        <taxon>Plakobranchidae</taxon>
        <taxon>Elysia</taxon>
    </lineage>
</organism>
<accession>A0AAE0YDV2</accession>
<sequence>MDRPLTSAGRDGAGLWAELKEPVTADIHVYFFVAEQWAAGSCRAKSAQADTVTGGPVILLHAAASLREQPQRSNYRPVNWT</sequence>
<dbReference type="Proteomes" id="UP001283361">
    <property type="component" value="Unassembled WGS sequence"/>
</dbReference>
<reference evidence="1" key="1">
    <citation type="journal article" date="2023" name="G3 (Bethesda)">
        <title>A reference genome for the long-term kleptoplast-retaining sea slug Elysia crispata morphotype clarki.</title>
        <authorList>
            <person name="Eastman K.E."/>
            <person name="Pendleton A.L."/>
            <person name="Shaikh M.A."/>
            <person name="Suttiyut T."/>
            <person name="Ogas R."/>
            <person name="Tomko P."/>
            <person name="Gavelis G."/>
            <person name="Widhalm J.R."/>
            <person name="Wisecaver J.H."/>
        </authorList>
    </citation>
    <scope>NUCLEOTIDE SEQUENCE</scope>
    <source>
        <strain evidence="1">ECLA1</strain>
    </source>
</reference>
<keyword evidence="2" id="KW-1185">Reference proteome</keyword>
<protein>
    <submittedName>
        <fullName evidence="1">Uncharacterized protein</fullName>
    </submittedName>
</protein>
<dbReference type="AlphaFoldDB" id="A0AAE0YDV2"/>
<dbReference type="EMBL" id="JAWDGP010006465">
    <property type="protein sequence ID" value="KAK3740628.1"/>
    <property type="molecule type" value="Genomic_DNA"/>
</dbReference>
<evidence type="ECO:0000313" key="1">
    <source>
        <dbReference type="EMBL" id="KAK3740628.1"/>
    </source>
</evidence>